<evidence type="ECO:0000313" key="2">
    <source>
        <dbReference type="EMBL" id="UPT22873.1"/>
    </source>
</evidence>
<keyword evidence="3" id="KW-1185">Reference proteome</keyword>
<name>A0ABY4L5A2_THEAE</name>
<accession>A0ABY4L5A2</accession>
<feature type="transmembrane region" description="Helical" evidence="1">
    <location>
        <begin position="131"/>
        <end position="149"/>
    </location>
</feature>
<evidence type="ECO:0008006" key="4">
    <source>
        <dbReference type="Google" id="ProtNLM"/>
    </source>
</evidence>
<dbReference type="Proteomes" id="UP000832041">
    <property type="component" value="Chromosome"/>
</dbReference>
<feature type="transmembrane region" description="Helical" evidence="1">
    <location>
        <begin position="55"/>
        <end position="78"/>
    </location>
</feature>
<reference evidence="2 3" key="1">
    <citation type="submission" date="2020-04" db="EMBL/GenBank/DDBJ databases">
        <title>Thermobifida alba genome sequencing and assembly.</title>
        <authorList>
            <person name="Luzics S."/>
            <person name="Horvath B."/>
            <person name="Nagy I."/>
            <person name="Toth A."/>
            <person name="Nagy I."/>
            <person name="Kukolya J."/>
        </authorList>
    </citation>
    <scope>NUCLEOTIDE SEQUENCE [LARGE SCALE GENOMIC DNA]</scope>
    <source>
        <strain evidence="2 3">DSM 43795</strain>
    </source>
</reference>
<gene>
    <name evidence="2" type="ORF">FOF52_19575</name>
</gene>
<evidence type="ECO:0000313" key="3">
    <source>
        <dbReference type="Proteomes" id="UP000832041"/>
    </source>
</evidence>
<dbReference type="EMBL" id="CP051627">
    <property type="protein sequence ID" value="UPT22873.1"/>
    <property type="molecule type" value="Genomic_DNA"/>
</dbReference>
<protein>
    <recommendedName>
        <fullName evidence="4">DedA family protein</fullName>
    </recommendedName>
</protein>
<keyword evidence="1" id="KW-1133">Transmembrane helix</keyword>
<proteinExistence type="predicted"/>
<keyword evidence="1" id="KW-0472">Membrane</keyword>
<organism evidence="2 3">
    <name type="scientific">Thermobifida alba</name>
    <name type="common">Thermomonospora alba</name>
    <dbReference type="NCBI Taxonomy" id="53522"/>
    <lineage>
        <taxon>Bacteria</taxon>
        <taxon>Bacillati</taxon>
        <taxon>Actinomycetota</taxon>
        <taxon>Actinomycetes</taxon>
        <taxon>Streptosporangiales</taxon>
        <taxon>Nocardiopsidaceae</taxon>
        <taxon>Thermobifida</taxon>
    </lineage>
</organism>
<feature type="transmembrane region" description="Helical" evidence="1">
    <location>
        <begin position="21"/>
        <end position="43"/>
    </location>
</feature>
<sequence>MTDPPLPFFLRYAAFVFRHPPLHGALLGFLPGLFPAFFVSDFVAPDVSGTPVEGALLLVGALLGMAGGAVVAAVGSLLTRRFPDRLGPSAKARRLLLRGEVGDDPEVAAHVVRLAYLMLDQQFSSILDPPLCRWVMAFWLLGSASGGFLAYDALTGGDSGGAFYCAVIALMGLLLALLTPLATYRRFQARRALAAYGQLGPRGAFGNS</sequence>
<keyword evidence="1" id="KW-0812">Transmembrane</keyword>
<evidence type="ECO:0000256" key="1">
    <source>
        <dbReference type="SAM" id="Phobius"/>
    </source>
</evidence>
<dbReference type="RefSeq" id="WP_248591378.1">
    <property type="nucleotide sequence ID" value="NZ_BAABEB010000011.1"/>
</dbReference>
<feature type="transmembrane region" description="Helical" evidence="1">
    <location>
        <begin position="161"/>
        <end position="182"/>
    </location>
</feature>